<evidence type="ECO:0000256" key="10">
    <source>
        <dbReference type="ARBA" id="ARBA00022605"/>
    </source>
</evidence>
<evidence type="ECO:0000256" key="9">
    <source>
        <dbReference type="ARBA" id="ARBA00022490"/>
    </source>
</evidence>
<dbReference type="InterPro" id="IPR045865">
    <property type="entry name" value="ACT-like_dom_sf"/>
</dbReference>
<keyword evidence="10" id="KW-0028">Amino-acid biosynthesis</keyword>
<evidence type="ECO:0000256" key="5">
    <source>
        <dbReference type="ARBA" id="ARBA00004817"/>
    </source>
</evidence>
<dbReference type="InterPro" id="IPR002912">
    <property type="entry name" value="ACT_dom"/>
</dbReference>
<dbReference type="PROSITE" id="PS51168">
    <property type="entry name" value="CHORISMATE_MUT_2"/>
    <property type="match status" value="1"/>
</dbReference>
<dbReference type="InterPro" id="IPR036263">
    <property type="entry name" value="Chorismate_II_sf"/>
</dbReference>
<keyword evidence="15" id="KW-0511">Multifunctional enzyme</keyword>
<evidence type="ECO:0000256" key="1">
    <source>
        <dbReference type="ARBA" id="ARBA00000824"/>
    </source>
</evidence>
<name>A0A9X8UKP1_9FIRM</name>
<dbReference type="Gene3D" id="3.30.70.260">
    <property type="match status" value="1"/>
</dbReference>
<dbReference type="PROSITE" id="PS51671">
    <property type="entry name" value="ACT"/>
    <property type="match status" value="1"/>
</dbReference>
<dbReference type="Gene3D" id="1.20.59.10">
    <property type="entry name" value="Chorismate mutase"/>
    <property type="match status" value="1"/>
</dbReference>
<keyword evidence="12" id="KW-0584">Phenylalanine biosynthesis</keyword>
<feature type="domain" description="Chorismate mutase" evidence="20">
    <location>
        <begin position="1"/>
        <end position="81"/>
    </location>
</feature>
<evidence type="ECO:0000256" key="6">
    <source>
        <dbReference type="ARBA" id="ARBA00013147"/>
    </source>
</evidence>
<evidence type="ECO:0000256" key="7">
    <source>
        <dbReference type="ARBA" id="ARBA00014401"/>
    </source>
</evidence>
<dbReference type="SUPFAM" id="SSF53850">
    <property type="entry name" value="Periplasmic binding protein-like II"/>
    <property type="match status" value="1"/>
</dbReference>
<dbReference type="PANTHER" id="PTHR21022">
    <property type="entry name" value="PREPHENATE DEHYDRATASE P PROTEIN"/>
    <property type="match status" value="1"/>
</dbReference>
<reference evidence="23 24" key="1">
    <citation type="submission" date="2019-03" db="EMBL/GenBank/DDBJ databases">
        <title>Genomic Encyclopedia of Type Strains, Phase IV (KMG-IV): sequencing the most valuable type-strain genomes for metagenomic binning, comparative biology and taxonomic classification.</title>
        <authorList>
            <person name="Goeker M."/>
        </authorList>
    </citation>
    <scope>NUCLEOTIDE SEQUENCE [LARGE SCALE GENOMIC DNA]</scope>
    <source>
        <strain evidence="23 24">DSM 100433</strain>
    </source>
</reference>
<dbReference type="SUPFAM" id="SSF55021">
    <property type="entry name" value="ACT-like"/>
    <property type="match status" value="1"/>
</dbReference>
<comment type="catalytic activity">
    <reaction evidence="1">
        <text>chorismate = prephenate</text>
        <dbReference type="Rhea" id="RHEA:13897"/>
        <dbReference type="ChEBI" id="CHEBI:29748"/>
        <dbReference type="ChEBI" id="CHEBI:29934"/>
        <dbReference type="EC" id="5.4.99.5"/>
    </reaction>
</comment>
<feature type="domain" description="Prephenate dehydratase" evidence="21">
    <location>
        <begin position="108"/>
        <end position="284"/>
    </location>
</feature>
<sequence>MRGEIDEIDSELVRLFCRRMDTVRAVAQYKSEHGLPVFHPERERKVIEKVSARAGKEYGTGAGVLFQTIMDISKSYQHIQLSGERGARLRAQIGAALGSGATLPKKARVACQGVPGAYSHEAARQMFPSPDLSFCGQFEDVFEAVRSGECDYGVLPIENSSNGSVTRVYDLLRDYRLTICRSYKLPVNHCLLTSGETDLQKLTDIYSHEQGLGQCSQFLRQNPQLRVHIYRNTAAAAKFVADCGSATAAAIASEECARLYGLTVAARDFQNARQNFTRFICMSRELIIEPGANKISLSLTLPHTAGSLYRLISRFAAQSLNLTKLESRPLPDTDFEFLFYFDFEGSVREKPVLDLLCSLQEELGHFEFLGNYKG</sequence>
<evidence type="ECO:0000256" key="4">
    <source>
        <dbReference type="ARBA" id="ARBA00004741"/>
    </source>
</evidence>
<protein>
    <recommendedName>
        <fullName evidence="7">Bifunctional chorismate mutase/prephenate dehydratase</fullName>
        <ecNumber evidence="6">4.2.1.51</ecNumber>
    </recommendedName>
    <alternativeName>
        <fullName evidence="17">Chorismate mutase-prephenate dehydratase</fullName>
    </alternativeName>
    <alternativeName>
        <fullName evidence="8">Prephenate dehydratase</fullName>
    </alternativeName>
    <alternativeName>
        <fullName evidence="16">p-protein</fullName>
    </alternativeName>
</protein>
<comment type="subcellular location">
    <subcellularLocation>
        <location evidence="3">Cytoplasm</location>
    </subcellularLocation>
</comment>
<dbReference type="PROSITE" id="PS00858">
    <property type="entry name" value="PREPHENATE_DEHYDR_2"/>
    <property type="match status" value="1"/>
</dbReference>
<accession>A0A9X8UKP1</accession>
<dbReference type="GO" id="GO:0004106">
    <property type="term" value="F:chorismate mutase activity"/>
    <property type="evidence" value="ECO:0007669"/>
    <property type="project" value="UniProtKB-EC"/>
</dbReference>
<keyword evidence="11" id="KW-0057">Aromatic amino acid biosynthesis</keyword>
<evidence type="ECO:0000259" key="21">
    <source>
        <dbReference type="PROSITE" id="PS51171"/>
    </source>
</evidence>
<evidence type="ECO:0000256" key="15">
    <source>
        <dbReference type="ARBA" id="ARBA00023268"/>
    </source>
</evidence>
<dbReference type="Gene3D" id="3.40.190.10">
    <property type="entry name" value="Periplasmic binding protein-like II"/>
    <property type="match status" value="2"/>
</dbReference>
<dbReference type="Proteomes" id="UP000294682">
    <property type="component" value="Unassembled WGS sequence"/>
</dbReference>
<gene>
    <name evidence="23" type="ORF">EDD78_10232</name>
</gene>
<dbReference type="PIRSF" id="PIRSF001500">
    <property type="entry name" value="Chor_mut_pdt_Ppr"/>
    <property type="match status" value="1"/>
</dbReference>
<dbReference type="EC" id="4.2.1.51" evidence="6"/>
<evidence type="ECO:0000256" key="8">
    <source>
        <dbReference type="ARBA" id="ARBA00021872"/>
    </source>
</evidence>
<dbReference type="GO" id="GO:0009094">
    <property type="term" value="P:L-phenylalanine biosynthetic process"/>
    <property type="evidence" value="ECO:0007669"/>
    <property type="project" value="UniProtKB-KW"/>
</dbReference>
<comment type="caution">
    <text evidence="23">The sequence shown here is derived from an EMBL/GenBank/DDBJ whole genome shotgun (WGS) entry which is preliminary data.</text>
</comment>
<dbReference type="SMART" id="SM00830">
    <property type="entry name" value="CM_2"/>
    <property type="match status" value="1"/>
</dbReference>
<evidence type="ECO:0000259" key="20">
    <source>
        <dbReference type="PROSITE" id="PS51168"/>
    </source>
</evidence>
<evidence type="ECO:0000256" key="12">
    <source>
        <dbReference type="ARBA" id="ARBA00023222"/>
    </source>
</evidence>
<keyword evidence="14" id="KW-0456">Lyase</keyword>
<evidence type="ECO:0000313" key="24">
    <source>
        <dbReference type="Proteomes" id="UP000294682"/>
    </source>
</evidence>
<dbReference type="InterPro" id="IPR008242">
    <property type="entry name" value="Chor_mutase/pphenate_deHydtase"/>
</dbReference>
<dbReference type="CDD" id="cd13631">
    <property type="entry name" value="PBP2_Ct-PDT_like"/>
    <property type="match status" value="1"/>
</dbReference>
<evidence type="ECO:0000313" key="23">
    <source>
        <dbReference type="EMBL" id="TCL44419.1"/>
    </source>
</evidence>
<keyword evidence="13" id="KW-0413">Isomerase</keyword>
<dbReference type="PROSITE" id="PS51171">
    <property type="entry name" value="PREPHENATE_DEHYDR_3"/>
    <property type="match status" value="1"/>
</dbReference>
<organism evidence="23 24">
    <name type="scientific">Harryflintia acetispora</name>
    <dbReference type="NCBI Taxonomy" id="1849041"/>
    <lineage>
        <taxon>Bacteria</taxon>
        <taxon>Bacillati</taxon>
        <taxon>Bacillota</taxon>
        <taxon>Clostridia</taxon>
        <taxon>Eubacteriales</taxon>
        <taxon>Oscillospiraceae</taxon>
        <taxon>Harryflintia</taxon>
    </lineage>
</organism>
<dbReference type="InterPro" id="IPR002701">
    <property type="entry name" value="CM_II_prokaryot"/>
</dbReference>
<dbReference type="GO" id="GO:0046417">
    <property type="term" value="P:chorismate metabolic process"/>
    <property type="evidence" value="ECO:0007669"/>
    <property type="project" value="InterPro"/>
</dbReference>
<dbReference type="AlphaFoldDB" id="A0A9X8UKP1"/>
<evidence type="ECO:0000256" key="2">
    <source>
        <dbReference type="ARBA" id="ARBA00002364"/>
    </source>
</evidence>
<evidence type="ECO:0000256" key="3">
    <source>
        <dbReference type="ARBA" id="ARBA00004496"/>
    </source>
</evidence>
<dbReference type="EMBL" id="SLUK01000002">
    <property type="protein sequence ID" value="TCL44419.1"/>
    <property type="molecule type" value="Genomic_DNA"/>
</dbReference>
<evidence type="ECO:0000259" key="22">
    <source>
        <dbReference type="PROSITE" id="PS51671"/>
    </source>
</evidence>
<dbReference type="PANTHER" id="PTHR21022:SF19">
    <property type="entry name" value="PREPHENATE DEHYDRATASE-RELATED"/>
    <property type="match status" value="1"/>
</dbReference>
<evidence type="ECO:0000256" key="13">
    <source>
        <dbReference type="ARBA" id="ARBA00023235"/>
    </source>
</evidence>
<evidence type="ECO:0000256" key="19">
    <source>
        <dbReference type="PIRSR" id="PIRSR001500-2"/>
    </source>
</evidence>
<feature type="domain" description="ACT" evidence="22">
    <location>
        <begin position="296"/>
        <end position="374"/>
    </location>
</feature>
<dbReference type="Pfam" id="PF00800">
    <property type="entry name" value="PDT"/>
    <property type="match status" value="1"/>
</dbReference>
<feature type="site" description="Essential for prephenate dehydratase activity" evidence="19">
    <location>
        <position position="277"/>
    </location>
</feature>
<comment type="pathway">
    <text evidence="5">Metabolic intermediate biosynthesis; prephenate biosynthesis; prephenate from chorismate: step 1/1.</text>
</comment>
<comment type="function">
    <text evidence="2">Catalyzes the Claisen rearrangement of chorismate to prephenate and the decarboxylation/dehydration of prephenate to phenylpyruvate.</text>
</comment>
<dbReference type="Pfam" id="PF01817">
    <property type="entry name" value="CM_2"/>
    <property type="match status" value="1"/>
</dbReference>
<evidence type="ECO:0000256" key="14">
    <source>
        <dbReference type="ARBA" id="ARBA00023239"/>
    </source>
</evidence>
<keyword evidence="24" id="KW-1185">Reference proteome</keyword>
<dbReference type="GO" id="GO:0005737">
    <property type="term" value="C:cytoplasm"/>
    <property type="evidence" value="ECO:0007669"/>
    <property type="project" value="UniProtKB-SubCell"/>
</dbReference>
<comment type="pathway">
    <text evidence="4">Amino-acid biosynthesis; L-phenylalanine biosynthesis; phenylpyruvate from prephenate: step 1/1.</text>
</comment>
<dbReference type="InterPro" id="IPR018528">
    <property type="entry name" value="Preph_deHydtase_CS"/>
</dbReference>
<evidence type="ECO:0000256" key="18">
    <source>
        <dbReference type="ARBA" id="ARBA00047848"/>
    </source>
</evidence>
<evidence type="ECO:0000256" key="11">
    <source>
        <dbReference type="ARBA" id="ARBA00023141"/>
    </source>
</evidence>
<evidence type="ECO:0000256" key="17">
    <source>
        <dbReference type="ARBA" id="ARBA00031520"/>
    </source>
</evidence>
<dbReference type="InterPro" id="IPR001086">
    <property type="entry name" value="Preph_deHydtase"/>
</dbReference>
<proteinExistence type="predicted"/>
<dbReference type="SUPFAM" id="SSF48600">
    <property type="entry name" value="Chorismate mutase II"/>
    <property type="match status" value="1"/>
</dbReference>
<keyword evidence="9" id="KW-0963">Cytoplasm</keyword>
<dbReference type="InterPro" id="IPR036979">
    <property type="entry name" value="CM_dom_sf"/>
</dbReference>
<comment type="catalytic activity">
    <reaction evidence="18">
        <text>prephenate + H(+) = 3-phenylpyruvate + CO2 + H2O</text>
        <dbReference type="Rhea" id="RHEA:21648"/>
        <dbReference type="ChEBI" id="CHEBI:15377"/>
        <dbReference type="ChEBI" id="CHEBI:15378"/>
        <dbReference type="ChEBI" id="CHEBI:16526"/>
        <dbReference type="ChEBI" id="CHEBI:18005"/>
        <dbReference type="ChEBI" id="CHEBI:29934"/>
        <dbReference type="EC" id="4.2.1.51"/>
    </reaction>
</comment>
<dbReference type="CDD" id="cd04905">
    <property type="entry name" value="ACT_CM-PDT"/>
    <property type="match status" value="1"/>
</dbReference>
<evidence type="ECO:0000256" key="16">
    <source>
        <dbReference type="ARBA" id="ARBA00031175"/>
    </source>
</evidence>
<dbReference type="GO" id="GO:0004664">
    <property type="term" value="F:prephenate dehydratase activity"/>
    <property type="evidence" value="ECO:0007669"/>
    <property type="project" value="UniProtKB-EC"/>
</dbReference>